<dbReference type="Pfam" id="PF13041">
    <property type="entry name" value="PPR_2"/>
    <property type="match status" value="3"/>
</dbReference>
<evidence type="ECO:0000313" key="3">
    <source>
        <dbReference type="EMBL" id="ERN16037.1"/>
    </source>
</evidence>
<dbReference type="InterPro" id="IPR002885">
    <property type="entry name" value="PPR_rpt"/>
</dbReference>
<dbReference type="InterPro" id="IPR046960">
    <property type="entry name" value="PPR_At4g14850-like_plant"/>
</dbReference>
<feature type="repeat" description="PPR" evidence="2">
    <location>
        <begin position="69"/>
        <end position="103"/>
    </location>
</feature>
<evidence type="ECO:0000256" key="1">
    <source>
        <dbReference type="ARBA" id="ARBA00022737"/>
    </source>
</evidence>
<feature type="repeat" description="PPR" evidence="2">
    <location>
        <begin position="170"/>
        <end position="204"/>
    </location>
</feature>
<dbReference type="OMA" id="RIEFISH"/>
<feature type="repeat" description="PPR" evidence="2">
    <location>
        <begin position="271"/>
        <end position="305"/>
    </location>
</feature>
<gene>
    <name evidence="3" type="ORF">AMTR_s00030p00109240</name>
</gene>
<organism evidence="3 4">
    <name type="scientific">Amborella trichopoda</name>
    <dbReference type="NCBI Taxonomy" id="13333"/>
    <lineage>
        <taxon>Eukaryota</taxon>
        <taxon>Viridiplantae</taxon>
        <taxon>Streptophyta</taxon>
        <taxon>Embryophyta</taxon>
        <taxon>Tracheophyta</taxon>
        <taxon>Spermatophyta</taxon>
        <taxon>Magnoliopsida</taxon>
        <taxon>Amborellales</taxon>
        <taxon>Amborellaceae</taxon>
        <taxon>Amborella</taxon>
    </lineage>
</organism>
<evidence type="ECO:0008006" key="5">
    <source>
        <dbReference type="Google" id="ProtNLM"/>
    </source>
</evidence>
<dbReference type="GO" id="GO:0009451">
    <property type="term" value="P:RNA modification"/>
    <property type="evidence" value="ECO:0007669"/>
    <property type="project" value="InterPro"/>
</dbReference>
<proteinExistence type="predicted"/>
<dbReference type="PROSITE" id="PS51375">
    <property type="entry name" value="PPR"/>
    <property type="match status" value="3"/>
</dbReference>
<keyword evidence="4" id="KW-1185">Reference proteome</keyword>
<dbReference type="NCBIfam" id="TIGR00756">
    <property type="entry name" value="PPR"/>
    <property type="match status" value="3"/>
</dbReference>
<dbReference type="eggNOG" id="KOG4197">
    <property type="taxonomic scope" value="Eukaryota"/>
</dbReference>
<dbReference type="Gramene" id="ERN16037">
    <property type="protein sequence ID" value="ERN16037"/>
    <property type="gene ID" value="AMTR_s00030p00109240"/>
</dbReference>
<reference evidence="4" key="1">
    <citation type="journal article" date="2013" name="Science">
        <title>The Amborella genome and the evolution of flowering plants.</title>
        <authorList>
            <consortium name="Amborella Genome Project"/>
        </authorList>
    </citation>
    <scope>NUCLEOTIDE SEQUENCE [LARGE SCALE GENOMIC DNA]</scope>
</reference>
<accession>U5D3R8</accession>
<name>U5D3R8_AMBTC</name>
<protein>
    <recommendedName>
        <fullName evidence="5">Pentatricopeptide repeat-containing protein</fullName>
    </recommendedName>
</protein>
<dbReference type="FunFam" id="1.25.40.10:FF:000351">
    <property type="entry name" value="Pentatricopeptide repeat-containing protein"/>
    <property type="match status" value="1"/>
</dbReference>
<sequence length="374" mass="41489">MAEHQSLAKHLSFCAKMGWLDHGSQAHGFILKMGLESNLILTNFLVDMYAKCKRIDISQKLFDRMGERNVVSWTSLMGGYVNHGLAIKALSLFSQMVLLGVHPNEVTLSTNLKGCSSLGVLVNGLQIHAFSVKLGYEDYTVVGNSIIDMYSKCSKIEDATHAFNKMSEKNLISWNSMIGGFSHLGHWKNSLFLFRKMHSQGEKPDEFTFASVLKSCTSLCALKEGKQIHGHLIANGFSKRTILSSALADLYAKCSEMDQAKEVFDRIYEKNVVSWTVLIVGYAQAGQPEEAMDLFLQLQRTGVPIDGFVLSTMVGIFADMALCEQGKQLHCYTTKVPLGSDISHARIGEVREVLDDLLKGMKEMGYCAAYSLDL</sequence>
<dbReference type="EMBL" id="KI392485">
    <property type="protein sequence ID" value="ERN16037.1"/>
    <property type="molecule type" value="Genomic_DNA"/>
</dbReference>
<dbReference type="STRING" id="13333.U5D3R8"/>
<dbReference type="FunFam" id="1.25.40.10:FF:000285">
    <property type="entry name" value="Pentatricopeptide repeat-containing protein, chloroplastic"/>
    <property type="match status" value="1"/>
</dbReference>
<dbReference type="Proteomes" id="UP000017836">
    <property type="component" value="Unassembled WGS sequence"/>
</dbReference>
<keyword evidence="1" id="KW-0677">Repeat</keyword>
<dbReference type="AlphaFoldDB" id="U5D3R8"/>
<dbReference type="InterPro" id="IPR011990">
    <property type="entry name" value="TPR-like_helical_dom_sf"/>
</dbReference>
<dbReference type="HOGENOM" id="CLU_002706_0_3_1"/>
<dbReference type="PANTHER" id="PTHR24015">
    <property type="entry name" value="OS07G0578800 PROTEIN-RELATED"/>
    <property type="match status" value="1"/>
</dbReference>
<dbReference type="GO" id="GO:0003723">
    <property type="term" value="F:RNA binding"/>
    <property type="evidence" value="ECO:0007669"/>
    <property type="project" value="InterPro"/>
</dbReference>
<dbReference type="Gene3D" id="1.25.40.10">
    <property type="entry name" value="Tetratricopeptide repeat domain"/>
    <property type="match status" value="3"/>
</dbReference>
<dbReference type="FunFam" id="1.25.40.10:FF:000436">
    <property type="entry name" value="Pentatricopeptide repeat-containing protein At5g39350 family"/>
    <property type="match status" value="1"/>
</dbReference>
<evidence type="ECO:0000256" key="2">
    <source>
        <dbReference type="PROSITE-ProRule" id="PRU00708"/>
    </source>
</evidence>
<evidence type="ECO:0000313" key="4">
    <source>
        <dbReference type="Proteomes" id="UP000017836"/>
    </source>
</evidence>